<keyword evidence="3" id="KW-1185">Reference proteome</keyword>
<feature type="domain" description="IraD/Gp25-like" evidence="1">
    <location>
        <begin position="3"/>
        <end position="91"/>
    </location>
</feature>
<dbReference type="RefSeq" id="WP_289502968.1">
    <property type="nucleotide sequence ID" value="NZ_CP116805.1"/>
</dbReference>
<name>A0AAE9XNL3_9PROT</name>
<organism evidence="2 3">
    <name type="scientific">Gimibacter soli</name>
    <dbReference type="NCBI Taxonomy" id="3024400"/>
    <lineage>
        <taxon>Bacteria</taxon>
        <taxon>Pseudomonadati</taxon>
        <taxon>Pseudomonadota</taxon>
        <taxon>Alphaproteobacteria</taxon>
        <taxon>Kordiimonadales</taxon>
        <taxon>Temperatibacteraceae</taxon>
        <taxon>Gimibacter</taxon>
    </lineage>
</organism>
<reference evidence="2" key="1">
    <citation type="submission" date="2023-01" db="EMBL/GenBank/DDBJ databases">
        <title>The genome sequence of Kordiimonadaceae bacterium 6D33.</title>
        <authorList>
            <person name="Liu Y."/>
        </authorList>
    </citation>
    <scope>NUCLEOTIDE SEQUENCE</scope>
    <source>
        <strain evidence="2">6D33</strain>
    </source>
</reference>
<evidence type="ECO:0000313" key="3">
    <source>
        <dbReference type="Proteomes" id="UP001217500"/>
    </source>
</evidence>
<proteinExistence type="predicted"/>
<dbReference type="SUPFAM" id="SSF160719">
    <property type="entry name" value="gpW/gp25-like"/>
    <property type="match status" value="1"/>
</dbReference>
<dbReference type="Gene3D" id="3.10.450.40">
    <property type="match status" value="1"/>
</dbReference>
<sequence>MVTLEEDIVQSLIILLGTTPGERPMRPDYGCDLHRYLFEELDDSLCRYLRNLIQIAINRYEPRIDLNSVEYRADTAIGLIEFDIVYSVRTTSKVGNIVYPLYLEGGQPA</sequence>
<dbReference type="Proteomes" id="UP001217500">
    <property type="component" value="Chromosome"/>
</dbReference>
<protein>
    <submittedName>
        <fullName evidence="2">GPW/gp25 family protein</fullName>
    </submittedName>
</protein>
<evidence type="ECO:0000259" key="1">
    <source>
        <dbReference type="Pfam" id="PF04965"/>
    </source>
</evidence>
<dbReference type="EMBL" id="CP116805">
    <property type="protein sequence ID" value="WCL53456.1"/>
    <property type="molecule type" value="Genomic_DNA"/>
</dbReference>
<dbReference type="AlphaFoldDB" id="A0AAE9XNL3"/>
<evidence type="ECO:0000313" key="2">
    <source>
        <dbReference type="EMBL" id="WCL53456.1"/>
    </source>
</evidence>
<accession>A0AAE9XNL3</accession>
<dbReference type="Pfam" id="PF04965">
    <property type="entry name" value="GPW_gp25"/>
    <property type="match status" value="1"/>
</dbReference>
<dbReference type="InterPro" id="IPR007048">
    <property type="entry name" value="IraD/Gp25-like"/>
</dbReference>
<dbReference type="KEGG" id="gso:PH603_12995"/>
<gene>
    <name evidence="2" type="ORF">PH603_12995</name>
</gene>